<proteinExistence type="predicted"/>
<dbReference type="InterPro" id="IPR037682">
    <property type="entry name" value="TonB_C"/>
</dbReference>
<dbReference type="Pfam" id="PF03544">
    <property type="entry name" value="TonB_C"/>
    <property type="match status" value="1"/>
</dbReference>
<dbReference type="OrthoDB" id="1112758at2"/>
<dbReference type="EMBL" id="CP042435">
    <property type="protein sequence ID" value="QEC68660.1"/>
    <property type="molecule type" value="Genomic_DNA"/>
</dbReference>
<keyword evidence="1" id="KW-0812">Transmembrane</keyword>
<dbReference type="SUPFAM" id="SSF49464">
    <property type="entry name" value="Carboxypeptidase regulatory domain-like"/>
    <property type="match status" value="1"/>
</dbReference>
<dbReference type="Pfam" id="PF13715">
    <property type="entry name" value="CarbopepD_reg_2"/>
    <property type="match status" value="1"/>
</dbReference>
<dbReference type="Gene3D" id="3.30.1150.10">
    <property type="match status" value="1"/>
</dbReference>
<dbReference type="Gene3D" id="2.60.40.1120">
    <property type="entry name" value="Carboxypeptidase-like, regulatory domain"/>
    <property type="match status" value="1"/>
</dbReference>
<evidence type="ECO:0000259" key="2">
    <source>
        <dbReference type="PROSITE" id="PS52015"/>
    </source>
</evidence>
<name>A0A5B8VB14_9BACT</name>
<dbReference type="PROSITE" id="PS52015">
    <property type="entry name" value="TONB_CTD"/>
    <property type="match status" value="1"/>
</dbReference>
<evidence type="ECO:0000256" key="1">
    <source>
        <dbReference type="SAM" id="Phobius"/>
    </source>
</evidence>
<gene>
    <name evidence="3" type="ORF">FRZ67_15590</name>
</gene>
<feature type="domain" description="TonB C-terminal" evidence="2">
    <location>
        <begin position="351"/>
        <end position="433"/>
    </location>
</feature>
<dbReference type="Proteomes" id="UP000321533">
    <property type="component" value="Chromosome"/>
</dbReference>
<protein>
    <recommendedName>
        <fullName evidence="2">TonB C-terminal domain-containing protein</fullName>
    </recommendedName>
</protein>
<keyword evidence="1" id="KW-1133">Transmembrane helix</keyword>
<accession>A0A5B8VB14</accession>
<dbReference type="AlphaFoldDB" id="A0A5B8VB14"/>
<keyword evidence="1" id="KW-0472">Membrane</keyword>
<evidence type="ECO:0000313" key="4">
    <source>
        <dbReference type="Proteomes" id="UP000321533"/>
    </source>
</evidence>
<dbReference type="RefSeq" id="WP_147190908.1">
    <property type="nucleotide sequence ID" value="NZ_CP042435.1"/>
</dbReference>
<evidence type="ECO:0000313" key="3">
    <source>
        <dbReference type="EMBL" id="QEC68660.1"/>
    </source>
</evidence>
<sequence length="433" mass="47907">MTDPKTHINYTIEDIERYLNGGMNAKEMHDMERAALQDPFLADAIEGYSESSMQQSHKHLNEITALLQKDKQDAKVVIMPTKSFQWWRVAAMIIVIAGVGLFGWYIMNNNKSTDHAQTIAAVKEKNEPVIKDNEPAIVKDDTAKLIAQERSSITENDLSKKQATSNKPVPLSRNKEMEAFVKAKDADDIAAAKNETDSIQFSIAQAAPGLELSTADPKPSKVFSPIQRRDDGMLDSNVALNQFSGIVLDNNNQPVPGAIVTTGEKRSVLTDNNGYFKMLAADSLLKVSVSSVGYETANANLSLGFANKISIEPDQQSLSEVVVSGYSSKKKDAAFMKRGNSDSTFPAGGWQSFQEYVYKKMNKPFDSTNNEIFTIHGSVEIEFSIDEDGDPYNFNVVKSSGKENDERAINALKEGPRWITSKKNKKSKVVIQF</sequence>
<organism evidence="3 4">
    <name type="scientific">Panacibacter ginsenosidivorans</name>
    <dbReference type="NCBI Taxonomy" id="1813871"/>
    <lineage>
        <taxon>Bacteria</taxon>
        <taxon>Pseudomonadati</taxon>
        <taxon>Bacteroidota</taxon>
        <taxon>Chitinophagia</taxon>
        <taxon>Chitinophagales</taxon>
        <taxon>Chitinophagaceae</taxon>
        <taxon>Panacibacter</taxon>
    </lineage>
</organism>
<dbReference type="GO" id="GO:0055085">
    <property type="term" value="P:transmembrane transport"/>
    <property type="evidence" value="ECO:0007669"/>
    <property type="project" value="InterPro"/>
</dbReference>
<feature type="transmembrane region" description="Helical" evidence="1">
    <location>
        <begin position="86"/>
        <end position="107"/>
    </location>
</feature>
<keyword evidence="4" id="KW-1185">Reference proteome</keyword>
<reference evidence="3 4" key="1">
    <citation type="journal article" date="2016" name="Int. J. Syst. Evol. Microbiol.">
        <title>Panacibacter ginsenosidivorans gen. nov., sp. nov., with ginsenoside converting activity isolated from soil of a ginseng field.</title>
        <authorList>
            <person name="Siddiqi M.Z."/>
            <person name="Muhammad Shafi S."/>
            <person name="Choi K.D."/>
            <person name="Im W.T."/>
        </authorList>
    </citation>
    <scope>NUCLEOTIDE SEQUENCE [LARGE SCALE GENOMIC DNA]</scope>
    <source>
        <strain evidence="3 4">Gsoil1550</strain>
    </source>
</reference>
<dbReference type="SUPFAM" id="SSF74653">
    <property type="entry name" value="TolA/TonB C-terminal domain"/>
    <property type="match status" value="1"/>
</dbReference>
<dbReference type="KEGG" id="pgin:FRZ67_15590"/>
<dbReference type="InterPro" id="IPR008969">
    <property type="entry name" value="CarboxyPept-like_regulatory"/>
</dbReference>